<evidence type="ECO:0000313" key="1">
    <source>
        <dbReference type="EMBL" id="RNA15602.1"/>
    </source>
</evidence>
<dbReference type="Proteomes" id="UP000276133">
    <property type="component" value="Unassembled WGS sequence"/>
</dbReference>
<gene>
    <name evidence="1" type="ORF">BpHYR1_015875</name>
</gene>
<evidence type="ECO:0000313" key="2">
    <source>
        <dbReference type="Proteomes" id="UP000276133"/>
    </source>
</evidence>
<dbReference type="AlphaFoldDB" id="A0A3M7QW88"/>
<dbReference type="EMBL" id="REGN01004919">
    <property type="protein sequence ID" value="RNA15602.1"/>
    <property type="molecule type" value="Genomic_DNA"/>
</dbReference>
<sequence>MKTTNFLPGVGPYESLVLFSTLASKVLCTSIEVVLDEKLTLSTTLMSEFSFLKKLSVVAVFDVPDSPTSKFEPCPQWAPVFHCTSWQGRGHTPAPAISTASTLELPRQKSTRTNWRTCSAIRLAWQTHSPCLQHSALLTNTLIDGRILPGHLRANKRPETNTWPRQKCTPISCHLIALCCSQTEAINCPASMPIV</sequence>
<name>A0A3M7QW88_BRAPC</name>
<reference evidence="1 2" key="1">
    <citation type="journal article" date="2018" name="Sci. Rep.">
        <title>Genomic signatures of local adaptation to the degree of environmental predictability in rotifers.</title>
        <authorList>
            <person name="Franch-Gras L."/>
            <person name="Hahn C."/>
            <person name="Garcia-Roger E.M."/>
            <person name="Carmona M.J."/>
            <person name="Serra M."/>
            <person name="Gomez A."/>
        </authorList>
    </citation>
    <scope>NUCLEOTIDE SEQUENCE [LARGE SCALE GENOMIC DNA]</scope>
    <source>
        <strain evidence="1">HYR1</strain>
    </source>
</reference>
<accession>A0A3M7QW88</accession>
<keyword evidence="2" id="KW-1185">Reference proteome</keyword>
<protein>
    <submittedName>
        <fullName evidence="1">Uncharacterized protein</fullName>
    </submittedName>
</protein>
<organism evidence="1 2">
    <name type="scientific">Brachionus plicatilis</name>
    <name type="common">Marine rotifer</name>
    <name type="synonym">Brachionus muelleri</name>
    <dbReference type="NCBI Taxonomy" id="10195"/>
    <lineage>
        <taxon>Eukaryota</taxon>
        <taxon>Metazoa</taxon>
        <taxon>Spiralia</taxon>
        <taxon>Gnathifera</taxon>
        <taxon>Rotifera</taxon>
        <taxon>Eurotatoria</taxon>
        <taxon>Monogononta</taxon>
        <taxon>Pseudotrocha</taxon>
        <taxon>Ploima</taxon>
        <taxon>Brachionidae</taxon>
        <taxon>Brachionus</taxon>
    </lineage>
</organism>
<proteinExistence type="predicted"/>
<comment type="caution">
    <text evidence="1">The sequence shown here is derived from an EMBL/GenBank/DDBJ whole genome shotgun (WGS) entry which is preliminary data.</text>
</comment>